<dbReference type="InterPro" id="IPR013022">
    <property type="entry name" value="Xyl_isomerase-like_TIM-brl"/>
</dbReference>
<dbReference type="Proteomes" id="UP001597342">
    <property type="component" value="Unassembled WGS sequence"/>
</dbReference>
<evidence type="ECO:0000313" key="3">
    <source>
        <dbReference type="Proteomes" id="UP001597342"/>
    </source>
</evidence>
<dbReference type="EMBL" id="JBHUHU010000001">
    <property type="protein sequence ID" value="MFD2098153.1"/>
    <property type="molecule type" value="Genomic_DNA"/>
</dbReference>
<dbReference type="RefSeq" id="WP_379828873.1">
    <property type="nucleotide sequence ID" value="NZ_JBHUHU010000001.1"/>
</dbReference>
<keyword evidence="3" id="KW-1185">Reference proteome</keyword>
<dbReference type="Gene3D" id="3.20.20.150">
    <property type="entry name" value="Divalent-metal-dependent TIM barrel enzymes"/>
    <property type="match status" value="1"/>
</dbReference>
<dbReference type="InterPro" id="IPR050312">
    <property type="entry name" value="IolE/XylAMocC-like"/>
</dbReference>
<organism evidence="2 3">
    <name type="scientific">Flagellimonas iocasae</name>
    <dbReference type="NCBI Taxonomy" id="2055905"/>
    <lineage>
        <taxon>Bacteria</taxon>
        <taxon>Pseudomonadati</taxon>
        <taxon>Bacteroidota</taxon>
        <taxon>Flavobacteriia</taxon>
        <taxon>Flavobacteriales</taxon>
        <taxon>Flavobacteriaceae</taxon>
        <taxon>Flagellimonas</taxon>
    </lineage>
</organism>
<dbReference type="InterPro" id="IPR036237">
    <property type="entry name" value="Xyl_isomerase-like_sf"/>
</dbReference>
<proteinExistence type="predicted"/>
<name>A0ABW4XUL0_9FLAO</name>
<protein>
    <submittedName>
        <fullName evidence="2">Sugar phosphate isomerase/epimerase family protein</fullName>
    </submittedName>
</protein>
<evidence type="ECO:0000313" key="2">
    <source>
        <dbReference type="EMBL" id="MFD2098153.1"/>
    </source>
</evidence>
<evidence type="ECO:0000259" key="1">
    <source>
        <dbReference type="Pfam" id="PF01261"/>
    </source>
</evidence>
<keyword evidence="2" id="KW-0413">Isomerase</keyword>
<dbReference type="SUPFAM" id="SSF51658">
    <property type="entry name" value="Xylose isomerase-like"/>
    <property type="match status" value="1"/>
</dbReference>
<dbReference type="GO" id="GO:0016853">
    <property type="term" value="F:isomerase activity"/>
    <property type="evidence" value="ECO:0007669"/>
    <property type="project" value="UniProtKB-KW"/>
</dbReference>
<gene>
    <name evidence="2" type="ORF">ACFSJE_00115</name>
</gene>
<dbReference type="Pfam" id="PF01261">
    <property type="entry name" value="AP_endonuc_2"/>
    <property type="match status" value="1"/>
</dbReference>
<accession>A0ABW4XUL0</accession>
<feature type="domain" description="Xylose isomerase-like TIM barrel" evidence="1">
    <location>
        <begin position="30"/>
        <end position="284"/>
    </location>
</feature>
<dbReference type="PANTHER" id="PTHR12110:SF41">
    <property type="entry name" value="INOSOSE DEHYDRATASE"/>
    <property type="match status" value="1"/>
</dbReference>
<sequence length="288" mass="32016">MALKNIKFGASTWLWASPFTTETIEELFPKISQLGFDVVEIAVEDPTLIDLKKVKSGLDRYNLDVTICGAFGSSRDLTNESVEVQKNGLSYIEDCLDICEELGVSFFAGPMYSAVGKARMLPPEQRKAEWDLAVKNLRTVCEMAENRGLKIALEPLNRFESDLVNTTDDALRMVKDINHSAAKVMIDSFHMSIEERDVESAIKAAGDELIHVQVSENYRGAPGTGQTPWNAYKRGLEAINYQGVVSIESFTTQNVELAGAVCFWTPKADTQDNFAKDGLQFLKKWASN</sequence>
<comment type="caution">
    <text evidence="2">The sequence shown here is derived from an EMBL/GenBank/DDBJ whole genome shotgun (WGS) entry which is preliminary data.</text>
</comment>
<dbReference type="PANTHER" id="PTHR12110">
    <property type="entry name" value="HYDROXYPYRUVATE ISOMERASE"/>
    <property type="match status" value="1"/>
</dbReference>
<reference evidence="3" key="1">
    <citation type="journal article" date="2019" name="Int. J. Syst. Evol. Microbiol.">
        <title>The Global Catalogue of Microorganisms (GCM) 10K type strain sequencing project: providing services to taxonomists for standard genome sequencing and annotation.</title>
        <authorList>
            <consortium name="The Broad Institute Genomics Platform"/>
            <consortium name="The Broad Institute Genome Sequencing Center for Infectious Disease"/>
            <person name="Wu L."/>
            <person name="Ma J."/>
        </authorList>
    </citation>
    <scope>NUCLEOTIDE SEQUENCE [LARGE SCALE GENOMIC DNA]</scope>
    <source>
        <strain evidence="3">JCM 3389</strain>
    </source>
</reference>